<comment type="similarity">
    <text evidence="2">Belongs to the cytochrome c oxidase subunit 5B family.</text>
</comment>
<keyword evidence="14" id="KW-1185">Reference proteome</keyword>
<dbReference type="InterPro" id="IPR002124">
    <property type="entry name" value="Cyt_c_oxidase_su5b"/>
</dbReference>
<dbReference type="SUPFAM" id="SSF57802">
    <property type="entry name" value="Rubredoxin-like"/>
    <property type="match status" value="1"/>
</dbReference>
<keyword evidence="5 11" id="KW-0862">Zinc</keyword>
<dbReference type="Gene3D" id="2.60.11.10">
    <property type="entry name" value="Cytochrome c oxidase, subunit Vb"/>
    <property type="match status" value="1"/>
</dbReference>
<keyword evidence="7" id="KW-0496">Mitochondrion</keyword>
<gene>
    <name evidence="13" type="ORF">BDQ12DRAFT_721834</name>
</gene>
<evidence type="ECO:0000313" key="14">
    <source>
        <dbReference type="Proteomes" id="UP000308652"/>
    </source>
</evidence>
<evidence type="ECO:0000256" key="6">
    <source>
        <dbReference type="ARBA" id="ARBA00022946"/>
    </source>
</evidence>
<evidence type="ECO:0000256" key="8">
    <source>
        <dbReference type="ARBA" id="ARBA00023136"/>
    </source>
</evidence>
<evidence type="ECO:0000256" key="9">
    <source>
        <dbReference type="ARBA" id="ARBA00031366"/>
    </source>
</evidence>
<sequence length="155" mass="16628">MFKAAVRAARPVALGARSSLKPSTSAMRAFSTTIRVSSGGPPAPQLYGPGGKSGQVPTDVEQATGLERLQLLGEMEGFDVFDESPLDASRIGTLANPVLVPSYDVERIVGCTGFPADSHDVLWFNLKKEKRGRCTECGSVYALDFQGDEHAEHHH</sequence>
<reference evidence="13 14" key="1">
    <citation type="journal article" date="2019" name="Nat. Ecol. Evol.">
        <title>Megaphylogeny resolves global patterns of mushroom evolution.</title>
        <authorList>
            <person name="Varga T."/>
            <person name="Krizsan K."/>
            <person name="Foldi C."/>
            <person name="Dima B."/>
            <person name="Sanchez-Garcia M."/>
            <person name="Sanchez-Ramirez S."/>
            <person name="Szollosi G.J."/>
            <person name="Szarkandi J.G."/>
            <person name="Papp V."/>
            <person name="Albert L."/>
            <person name="Andreopoulos W."/>
            <person name="Angelini C."/>
            <person name="Antonin V."/>
            <person name="Barry K.W."/>
            <person name="Bougher N.L."/>
            <person name="Buchanan P."/>
            <person name="Buyck B."/>
            <person name="Bense V."/>
            <person name="Catcheside P."/>
            <person name="Chovatia M."/>
            <person name="Cooper J."/>
            <person name="Damon W."/>
            <person name="Desjardin D."/>
            <person name="Finy P."/>
            <person name="Geml J."/>
            <person name="Haridas S."/>
            <person name="Hughes K."/>
            <person name="Justo A."/>
            <person name="Karasinski D."/>
            <person name="Kautmanova I."/>
            <person name="Kiss B."/>
            <person name="Kocsube S."/>
            <person name="Kotiranta H."/>
            <person name="LaButti K.M."/>
            <person name="Lechner B.E."/>
            <person name="Liimatainen K."/>
            <person name="Lipzen A."/>
            <person name="Lukacs Z."/>
            <person name="Mihaltcheva S."/>
            <person name="Morgado L.N."/>
            <person name="Niskanen T."/>
            <person name="Noordeloos M.E."/>
            <person name="Ohm R.A."/>
            <person name="Ortiz-Santana B."/>
            <person name="Ovrebo C."/>
            <person name="Racz N."/>
            <person name="Riley R."/>
            <person name="Savchenko A."/>
            <person name="Shiryaev A."/>
            <person name="Soop K."/>
            <person name="Spirin V."/>
            <person name="Szebenyi C."/>
            <person name="Tomsovsky M."/>
            <person name="Tulloss R.E."/>
            <person name="Uehling J."/>
            <person name="Grigoriev I.V."/>
            <person name="Vagvolgyi C."/>
            <person name="Papp T."/>
            <person name="Martin F.M."/>
            <person name="Miettinen O."/>
            <person name="Hibbett D.S."/>
            <person name="Nagy L.G."/>
        </authorList>
    </citation>
    <scope>NUCLEOTIDE SEQUENCE [LARGE SCALE GENOMIC DNA]</scope>
    <source>
        <strain evidence="13 14">CBS 166.37</strain>
    </source>
</reference>
<evidence type="ECO:0000256" key="2">
    <source>
        <dbReference type="ARBA" id="ARBA00010292"/>
    </source>
</evidence>
<comment type="subcellular location">
    <subcellularLocation>
        <location evidence="1">Mitochondrion inner membrane</location>
        <topology evidence="1">Peripheral membrane protein</topology>
        <orientation evidence="1">Matrix side</orientation>
    </subcellularLocation>
</comment>
<dbReference type="GO" id="GO:0045277">
    <property type="term" value="C:respiratory chain complex IV"/>
    <property type="evidence" value="ECO:0007669"/>
    <property type="project" value="InterPro"/>
</dbReference>
<dbReference type="EMBL" id="ML213597">
    <property type="protein sequence ID" value="TFK40389.1"/>
    <property type="molecule type" value="Genomic_DNA"/>
</dbReference>
<dbReference type="CDD" id="cd00924">
    <property type="entry name" value="Cyt_c_Oxidase_Vb"/>
    <property type="match status" value="1"/>
</dbReference>
<dbReference type="Pfam" id="PF01215">
    <property type="entry name" value="COX5B"/>
    <property type="match status" value="1"/>
</dbReference>
<organism evidence="13 14">
    <name type="scientific">Crucibulum laeve</name>
    <dbReference type="NCBI Taxonomy" id="68775"/>
    <lineage>
        <taxon>Eukaryota</taxon>
        <taxon>Fungi</taxon>
        <taxon>Dikarya</taxon>
        <taxon>Basidiomycota</taxon>
        <taxon>Agaricomycotina</taxon>
        <taxon>Agaricomycetes</taxon>
        <taxon>Agaricomycetidae</taxon>
        <taxon>Agaricales</taxon>
        <taxon>Agaricineae</taxon>
        <taxon>Nidulariaceae</taxon>
        <taxon>Crucibulum</taxon>
    </lineage>
</organism>
<evidence type="ECO:0000256" key="7">
    <source>
        <dbReference type="ARBA" id="ARBA00023128"/>
    </source>
</evidence>
<evidence type="ECO:0000256" key="3">
    <source>
        <dbReference type="ARBA" id="ARBA00022723"/>
    </source>
</evidence>
<evidence type="ECO:0000256" key="10">
    <source>
        <dbReference type="ARBA" id="ARBA00070613"/>
    </source>
</evidence>
<keyword evidence="8" id="KW-0472">Membrane</keyword>
<accession>A0A5C3M4R0</accession>
<dbReference type="Proteomes" id="UP000308652">
    <property type="component" value="Unassembled WGS sequence"/>
</dbReference>
<dbReference type="InterPro" id="IPR013087">
    <property type="entry name" value="Znf_C2H2_type"/>
</dbReference>
<evidence type="ECO:0000256" key="5">
    <source>
        <dbReference type="ARBA" id="ARBA00022833"/>
    </source>
</evidence>
<evidence type="ECO:0000256" key="4">
    <source>
        <dbReference type="ARBA" id="ARBA00022792"/>
    </source>
</evidence>
<evidence type="ECO:0000256" key="11">
    <source>
        <dbReference type="PIRSR" id="PIRSR602124-2"/>
    </source>
</evidence>
<evidence type="ECO:0000259" key="12">
    <source>
        <dbReference type="PROSITE" id="PS00028"/>
    </source>
</evidence>
<dbReference type="OrthoDB" id="10249250at2759"/>
<feature type="binding site" evidence="11">
    <location>
        <position position="137"/>
    </location>
    <ligand>
        <name>Zn(2+)</name>
        <dbReference type="ChEBI" id="CHEBI:29105"/>
    </ligand>
</feature>
<feature type="binding site" evidence="11">
    <location>
        <position position="134"/>
    </location>
    <ligand>
        <name>Zn(2+)</name>
        <dbReference type="ChEBI" id="CHEBI:29105"/>
    </ligand>
</feature>
<evidence type="ECO:0000256" key="1">
    <source>
        <dbReference type="ARBA" id="ARBA00004443"/>
    </source>
</evidence>
<name>A0A5C3M4R0_9AGAR</name>
<dbReference type="AlphaFoldDB" id="A0A5C3M4R0"/>
<dbReference type="PANTHER" id="PTHR10122:SF0">
    <property type="entry name" value="CYTOCHROME C OXIDASE SUBUNIT 5B, ISOFORM A-RELATED"/>
    <property type="match status" value="1"/>
</dbReference>
<feature type="binding site" evidence="11">
    <location>
        <position position="111"/>
    </location>
    <ligand>
        <name>Zn(2+)</name>
        <dbReference type="ChEBI" id="CHEBI:29105"/>
    </ligand>
</feature>
<keyword evidence="3 11" id="KW-0479">Metal-binding</keyword>
<dbReference type="PANTHER" id="PTHR10122">
    <property type="entry name" value="CYTOCHROME C OXIDASE SUBUNIT 5B, MITOCHONDRIAL"/>
    <property type="match status" value="1"/>
</dbReference>
<dbReference type="FunFam" id="2.60.11.10:FF:000003">
    <property type="entry name" value="Cytochrome c oxidase subunit IV"/>
    <property type="match status" value="1"/>
</dbReference>
<feature type="domain" description="C2H2-type" evidence="12">
    <location>
        <begin position="134"/>
        <end position="155"/>
    </location>
</feature>
<dbReference type="PROSITE" id="PS51359">
    <property type="entry name" value="COX5B_2"/>
    <property type="match status" value="1"/>
</dbReference>
<feature type="binding site" evidence="11">
    <location>
        <position position="119"/>
    </location>
    <ligand>
        <name>Zn(2+)</name>
        <dbReference type="ChEBI" id="CHEBI:29105"/>
    </ligand>
</feature>
<dbReference type="STRING" id="68775.A0A5C3M4R0"/>
<dbReference type="GO" id="GO:0046872">
    <property type="term" value="F:metal ion binding"/>
    <property type="evidence" value="ECO:0007669"/>
    <property type="project" value="UniProtKB-KW"/>
</dbReference>
<dbReference type="GO" id="GO:0006123">
    <property type="term" value="P:mitochondrial electron transport, cytochrome c to oxygen"/>
    <property type="evidence" value="ECO:0007669"/>
    <property type="project" value="InterPro"/>
</dbReference>
<proteinExistence type="inferred from homology"/>
<keyword evidence="6" id="KW-0809">Transit peptide</keyword>
<dbReference type="PROSITE" id="PS00028">
    <property type="entry name" value="ZINC_FINGER_C2H2_1"/>
    <property type="match status" value="1"/>
</dbReference>
<dbReference type="InterPro" id="IPR036972">
    <property type="entry name" value="Cyt_c_oxidase_su5b_sf"/>
</dbReference>
<dbReference type="GO" id="GO:0005743">
    <property type="term" value="C:mitochondrial inner membrane"/>
    <property type="evidence" value="ECO:0007669"/>
    <property type="project" value="UniProtKB-SubCell"/>
</dbReference>
<keyword evidence="4" id="KW-0999">Mitochondrion inner membrane</keyword>
<evidence type="ECO:0000313" key="13">
    <source>
        <dbReference type="EMBL" id="TFK40389.1"/>
    </source>
</evidence>
<protein>
    <recommendedName>
        <fullName evidence="10">Cytochrome c oxidase subunit 4, mitochondrial</fullName>
    </recommendedName>
    <alternativeName>
        <fullName evidence="9">Cytochrome c oxidase polypeptide IV</fullName>
    </alternativeName>
</protein>